<evidence type="ECO:0000256" key="1">
    <source>
        <dbReference type="SAM" id="SignalP"/>
    </source>
</evidence>
<dbReference type="EMBL" id="FMWG01000013">
    <property type="protein sequence ID" value="SCZ71837.1"/>
    <property type="molecule type" value="Genomic_DNA"/>
</dbReference>
<name>A0A1G5RCR1_9RHOB</name>
<dbReference type="Proteomes" id="UP000198767">
    <property type="component" value="Unassembled WGS sequence"/>
</dbReference>
<feature type="chain" id="PRO_5011483217" description="Lipoprotein" evidence="1">
    <location>
        <begin position="29"/>
        <end position="104"/>
    </location>
</feature>
<dbReference type="OrthoDB" id="9810895at2"/>
<keyword evidence="1" id="KW-0732">Signal</keyword>
<sequence>MKQPVTGARLLCAILGFATFGAVSTAAAATCADRDHVSTQLAAQFGEAPIANQISHSNRILEIYASPDAQTWSIVITLPERNLSCLAATGKGRARLKRTLGSLT</sequence>
<organism evidence="2 3">
    <name type="scientific">Epibacterium ulvae</name>
    <dbReference type="NCBI Taxonomy" id="1156985"/>
    <lineage>
        <taxon>Bacteria</taxon>
        <taxon>Pseudomonadati</taxon>
        <taxon>Pseudomonadota</taxon>
        <taxon>Alphaproteobacteria</taxon>
        <taxon>Rhodobacterales</taxon>
        <taxon>Roseobacteraceae</taxon>
        <taxon>Epibacterium</taxon>
    </lineage>
</organism>
<gene>
    <name evidence="2" type="ORF">SAMN04488118_1138</name>
</gene>
<dbReference type="AlphaFoldDB" id="A0A1G5RCR1"/>
<feature type="signal peptide" evidence="1">
    <location>
        <begin position="1"/>
        <end position="28"/>
    </location>
</feature>
<dbReference type="RefSeq" id="WP_090220790.1">
    <property type="nucleotide sequence ID" value="NZ_FMWG01000013.1"/>
</dbReference>
<dbReference type="STRING" id="1156985.SAMN04488118_1138"/>
<evidence type="ECO:0000313" key="3">
    <source>
        <dbReference type="Proteomes" id="UP000198767"/>
    </source>
</evidence>
<accession>A0A1G5RCR1</accession>
<evidence type="ECO:0008006" key="4">
    <source>
        <dbReference type="Google" id="ProtNLM"/>
    </source>
</evidence>
<reference evidence="2 3" key="1">
    <citation type="submission" date="2016-10" db="EMBL/GenBank/DDBJ databases">
        <authorList>
            <person name="de Groot N.N."/>
        </authorList>
    </citation>
    <scope>NUCLEOTIDE SEQUENCE [LARGE SCALE GENOMIC DNA]</scope>
    <source>
        <strain evidence="2 3">U95</strain>
    </source>
</reference>
<keyword evidence="3" id="KW-1185">Reference proteome</keyword>
<protein>
    <recommendedName>
        <fullName evidence="4">Lipoprotein</fullName>
    </recommendedName>
</protein>
<proteinExistence type="predicted"/>
<evidence type="ECO:0000313" key="2">
    <source>
        <dbReference type="EMBL" id="SCZ71837.1"/>
    </source>
</evidence>